<dbReference type="AlphaFoldDB" id="A0A4S3LZY6"/>
<dbReference type="Proteomes" id="UP000305939">
    <property type="component" value="Unassembled WGS sequence"/>
</dbReference>
<gene>
    <name evidence="2" type="ORF">E7Z59_10860</name>
</gene>
<dbReference type="EMBL" id="SSMC01000003">
    <property type="protein sequence ID" value="THD66307.1"/>
    <property type="molecule type" value="Genomic_DNA"/>
</dbReference>
<keyword evidence="1" id="KW-0812">Transmembrane</keyword>
<name>A0A4S3LZY6_9FLAO</name>
<dbReference type="OrthoDB" id="675873at2"/>
<evidence type="ECO:0000313" key="3">
    <source>
        <dbReference type="Proteomes" id="UP000305939"/>
    </source>
</evidence>
<keyword evidence="3" id="KW-1185">Reference proteome</keyword>
<reference evidence="2 3" key="1">
    <citation type="submission" date="2019-04" db="EMBL/GenBank/DDBJ databases">
        <title>Draft genome sequence of Robertkochia marina CC-AMO-30D.</title>
        <authorList>
            <person name="Hameed A."/>
            <person name="Lin S.-Y."/>
            <person name="Shahina M."/>
            <person name="Lai W.-A."/>
            <person name="Young C.-C."/>
        </authorList>
    </citation>
    <scope>NUCLEOTIDE SEQUENCE [LARGE SCALE GENOMIC DNA]</scope>
    <source>
        <strain evidence="2 3">CC-AMO-30D</strain>
    </source>
</reference>
<feature type="transmembrane region" description="Helical" evidence="1">
    <location>
        <begin position="336"/>
        <end position="353"/>
    </location>
</feature>
<dbReference type="Pfam" id="PF12412">
    <property type="entry name" value="DUF3667"/>
    <property type="match status" value="1"/>
</dbReference>
<feature type="transmembrane region" description="Helical" evidence="1">
    <location>
        <begin position="365"/>
        <end position="387"/>
    </location>
</feature>
<dbReference type="InterPro" id="IPR022134">
    <property type="entry name" value="DUF3667"/>
</dbReference>
<accession>A0A4S3LZY6</accession>
<keyword evidence="1" id="KW-0472">Membrane</keyword>
<evidence type="ECO:0000313" key="2">
    <source>
        <dbReference type="EMBL" id="THD66307.1"/>
    </source>
</evidence>
<sequence length="394" mass="45528">MSDKPVKKGGYLPERRKFKYRGNCCLNCDHPLDLSDKYCANCGQINSMKKFSVQDLFDELFGTLFNYDSKLRQTLSALLLKPGKITREYINGKRASYTNPFQTLLSLCIIYFLLLGYSSDFESLNQKKADADTKGLVNIEEYTKIADSLKAEQLIIPKGDVSQEALQDSLKATIDTLKFGIGVLEALDKRKDSLATYAPQTFYNEVKNDTSGSVGRFISMTEFFYRTIKHNHYNTPEEARSKLNIPLKGSELWAFRTGKSINRVTKEPGTFLNTVISRLPFFIFFFLPVFTVFIWLLYLRREFNYMDHLIFSFHSQSLFIILLIIAYIIYAITDWNVLWVAVLLFSFYLYRAMRVFYQQGRLKTILKFSILNTIFVFLASISMILFLSGSALTY</sequence>
<keyword evidence="1" id="KW-1133">Transmembrane helix</keyword>
<evidence type="ECO:0000256" key="1">
    <source>
        <dbReference type="SAM" id="Phobius"/>
    </source>
</evidence>
<proteinExistence type="predicted"/>
<feature type="transmembrane region" description="Helical" evidence="1">
    <location>
        <begin position="310"/>
        <end position="330"/>
    </location>
</feature>
<comment type="caution">
    <text evidence="2">The sequence shown here is derived from an EMBL/GenBank/DDBJ whole genome shotgun (WGS) entry which is preliminary data.</text>
</comment>
<feature type="transmembrane region" description="Helical" evidence="1">
    <location>
        <begin position="279"/>
        <end position="298"/>
    </location>
</feature>
<feature type="transmembrane region" description="Helical" evidence="1">
    <location>
        <begin position="97"/>
        <end position="117"/>
    </location>
</feature>
<dbReference type="RefSeq" id="WP_136336379.1">
    <property type="nucleotide sequence ID" value="NZ_QXMP01000017.1"/>
</dbReference>
<organism evidence="2 3">
    <name type="scientific">Robertkochia marina</name>
    <dbReference type="NCBI Taxonomy" id="1227945"/>
    <lineage>
        <taxon>Bacteria</taxon>
        <taxon>Pseudomonadati</taxon>
        <taxon>Bacteroidota</taxon>
        <taxon>Flavobacteriia</taxon>
        <taxon>Flavobacteriales</taxon>
        <taxon>Flavobacteriaceae</taxon>
        <taxon>Robertkochia</taxon>
    </lineage>
</organism>
<protein>
    <submittedName>
        <fullName evidence="2">DUF3667 domain-containing protein</fullName>
    </submittedName>
</protein>